<comment type="caution">
    <text evidence="2">The sequence shown here is derived from an EMBL/GenBank/DDBJ whole genome shotgun (WGS) entry which is preliminary data.</text>
</comment>
<dbReference type="EMBL" id="JAWJWE010000036">
    <property type="protein sequence ID" value="KAK6628250.1"/>
    <property type="molecule type" value="Genomic_DNA"/>
</dbReference>
<dbReference type="Proteomes" id="UP001372834">
    <property type="component" value="Unassembled WGS sequence"/>
</dbReference>
<feature type="region of interest" description="Disordered" evidence="1">
    <location>
        <begin position="1"/>
        <end position="20"/>
    </location>
</feature>
<dbReference type="AlphaFoldDB" id="A0AAN8S2F7"/>
<evidence type="ECO:0000313" key="2">
    <source>
        <dbReference type="EMBL" id="KAK6628250.1"/>
    </source>
</evidence>
<accession>A0AAN8S2F7</accession>
<evidence type="ECO:0000256" key="1">
    <source>
        <dbReference type="SAM" id="MobiDB-lite"/>
    </source>
</evidence>
<protein>
    <submittedName>
        <fullName evidence="2">Uncharacterized protein</fullName>
    </submittedName>
</protein>
<sequence>MKGYLVPGQPSPWPRHKAQADFTAKNPVVQVYVEEEEKEELSGTPSVSKRKFEPGETSSWCFGAWIPYRVHILRREKTIFVRMIYLTRKGAPRGAPSGPNWNRKKETGRNAPKAPGDPATVFSYKRRLHWSYFGCPSNFNSMESSGHWSISISSSSFRALN</sequence>
<gene>
    <name evidence="2" type="ORF">RUM43_002062</name>
</gene>
<name>A0AAN8S2F7_POLSC</name>
<evidence type="ECO:0000313" key="3">
    <source>
        <dbReference type="Proteomes" id="UP001372834"/>
    </source>
</evidence>
<organism evidence="2 3">
    <name type="scientific">Polyplax serrata</name>
    <name type="common">Common mouse louse</name>
    <dbReference type="NCBI Taxonomy" id="468196"/>
    <lineage>
        <taxon>Eukaryota</taxon>
        <taxon>Metazoa</taxon>
        <taxon>Ecdysozoa</taxon>
        <taxon>Arthropoda</taxon>
        <taxon>Hexapoda</taxon>
        <taxon>Insecta</taxon>
        <taxon>Pterygota</taxon>
        <taxon>Neoptera</taxon>
        <taxon>Paraneoptera</taxon>
        <taxon>Psocodea</taxon>
        <taxon>Troctomorpha</taxon>
        <taxon>Phthiraptera</taxon>
        <taxon>Anoplura</taxon>
        <taxon>Polyplacidae</taxon>
        <taxon>Polyplax</taxon>
    </lineage>
</organism>
<feature type="region of interest" description="Disordered" evidence="1">
    <location>
        <begin position="92"/>
        <end position="118"/>
    </location>
</feature>
<reference evidence="2 3" key="1">
    <citation type="submission" date="2023-10" db="EMBL/GenBank/DDBJ databases">
        <title>Genomes of two closely related lineages of the louse Polyplax serrata with different host specificities.</title>
        <authorList>
            <person name="Martinu J."/>
            <person name="Tarabai H."/>
            <person name="Stefka J."/>
            <person name="Hypsa V."/>
        </authorList>
    </citation>
    <scope>NUCLEOTIDE SEQUENCE [LARGE SCALE GENOMIC DNA]</scope>
    <source>
        <strain evidence="2">HR10_N</strain>
    </source>
</reference>
<proteinExistence type="predicted"/>